<evidence type="ECO:0000256" key="1">
    <source>
        <dbReference type="SAM" id="Phobius"/>
    </source>
</evidence>
<keyword evidence="1" id="KW-0812">Transmembrane</keyword>
<evidence type="ECO:0000259" key="2">
    <source>
        <dbReference type="Pfam" id="PF14341"/>
    </source>
</evidence>
<evidence type="ECO:0000313" key="4">
    <source>
        <dbReference type="Proteomes" id="UP001250932"/>
    </source>
</evidence>
<gene>
    <name evidence="3" type="ORF">PPG34_06600</name>
</gene>
<protein>
    <submittedName>
        <fullName evidence="3">PilX N-terminal domain-containing pilus assembly protein</fullName>
    </submittedName>
</protein>
<comment type="caution">
    <text evidence="3">The sequence shown here is derived from an EMBL/GenBank/DDBJ whole genome shotgun (WGS) entry which is preliminary data.</text>
</comment>
<reference evidence="3 4" key="1">
    <citation type="journal article" date="2023" name="ISME J.">
        <title>Cultivation and genomic characterization of novel and ubiquitous marine nitrite-oxidizing bacteria from the Nitrospirales.</title>
        <authorList>
            <person name="Mueller A.J."/>
            <person name="Daebeler A."/>
            <person name="Herbold C.W."/>
            <person name="Kirkegaard R.H."/>
            <person name="Daims H."/>
        </authorList>
    </citation>
    <scope>NUCLEOTIDE SEQUENCE [LARGE SCALE GENOMIC DNA]</scope>
    <source>
        <strain evidence="3 4">EB</strain>
    </source>
</reference>
<dbReference type="Pfam" id="PF14341">
    <property type="entry name" value="PilX_N"/>
    <property type="match status" value="1"/>
</dbReference>
<dbReference type="InterPro" id="IPR025746">
    <property type="entry name" value="PilX_N_dom"/>
</dbReference>
<sequence length="446" mass="47313">MKLRVEIGRVGKSITPQMIVTKQCQGFALVSALLLVVVVGIVAVTVLQTTSTEIKISGNQRQAVQDFYAAEAGLAEAKARLRNRPGTEQFFIADLGQNANPIWSAYIVTSTSWTPNDDQSFSSQLLNYFPQPGNPTSSAIQPNSMQSLLPYWIKVRHKTEYDAEQTGHKAETPHYLDLDGTNKKHQVANVGNVIFYGYSNKDSIIPQPLTIQGPTPWLPVKMVTVHGGNGASGVLLEAELFHPPGPNHLGAVYAAGAVTFAGQGGAIYGHDACGGAPSLPPVYSGSLVTSGEAMQFDGGPTTPYQGGVELDLSQALTGLKSGAISVQSGLSNQESGSSPDSATYFIQGTNQSPTVIRNFQGRGMLLVNGSAILEGEVSWEGMIIVNGELIIQGDGAAITLQGGLWVSALKQMGGQLSVQYNSCFIKSALLSQPVKVRTWKEVSSGF</sequence>
<accession>A0ABU3K6K9</accession>
<keyword evidence="1" id="KW-1133">Transmembrane helix</keyword>
<keyword evidence="4" id="KW-1185">Reference proteome</keyword>
<dbReference type="Proteomes" id="UP001250932">
    <property type="component" value="Unassembled WGS sequence"/>
</dbReference>
<proteinExistence type="predicted"/>
<dbReference type="EMBL" id="JAQOUE010000001">
    <property type="protein sequence ID" value="MDT7042017.1"/>
    <property type="molecule type" value="Genomic_DNA"/>
</dbReference>
<organism evidence="3 4">
    <name type="scientific">Candidatus Nitronereus thalassa</name>
    <dbReference type="NCBI Taxonomy" id="3020898"/>
    <lineage>
        <taxon>Bacteria</taxon>
        <taxon>Pseudomonadati</taxon>
        <taxon>Nitrospirota</taxon>
        <taxon>Nitrospiria</taxon>
        <taxon>Nitrospirales</taxon>
        <taxon>Nitrospiraceae</taxon>
        <taxon>Candidatus Nitronereus</taxon>
    </lineage>
</organism>
<evidence type="ECO:0000313" key="3">
    <source>
        <dbReference type="EMBL" id="MDT7042017.1"/>
    </source>
</evidence>
<dbReference type="RefSeq" id="WP_313832371.1">
    <property type="nucleotide sequence ID" value="NZ_JAQOUE010000001.1"/>
</dbReference>
<keyword evidence="1" id="KW-0472">Membrane</keyword>
<feature type="domain" description="Type 4 fimbrial biogenesis protein PilX N-terminal" evidence="2">
    <location>
        <begin position="25"/>
        <end position="75"/>
    </location>
</feature>
<feature type="transmembrane region" description="Helical" evidence="1">
    <location>
        <begin position="27"/>
        <end position="47"/>
    </location>
</feature>
<name>A0ABU3K6K9_9BACT</name>